<organism evidence="22 23">
    <name type="scientific">Pomacea canaliculata</name>
    <name type="common">Golden apple snail</name>
    <dbReference type="NCBI Taxonomy" id="400727"/>
    <lineage>
        <taxon>Eukaryota</taxon>
        <taxon>Metazoa</taxon>
        <taxon>Spiralia</taxon>
        <taxon>Lophotrochozoa</taxon>
        <taxon>Mollusca</taxon>
        <taxon>Gastropoda</taxon>
        <taxon>Caenogastropoda</taxon>
        <taxon>Architaenioglossa</taxon>
        <taxon>Ampullarioidea</taxon>
        <taxon>Ampullariidae</taxon>
        <taxon>Pomacea</taxon>
    </lineage>
</organism>
<evidence type="ECO:0000256" key="15">
    <source>
        <dbReference type="ARBA" id="ARBA00022840"/>
    </source>
</evidence>
<dbReference type="Proteomes" id="UP000245119">
    <property type="component" value="Linkage Group LG1"/>
</dbReference>
<accession>A0A2T7PYM6</accession>
<dbReference type="InterPro" id="IPR002173">
    <property type="entry name" value="Carboh/pur_kinase_PfkB_CS"/>
</dbReference>
<keyword evidence="16" id="KW-0460">Magnesium</keyword>
<comment type="catalytic activity">
    <reaction evidence="18">
        <text>adenosine + ATP = AMP + ADP + H(+)</text>
        <dbReference type="Rhea" id="RHEA:20824"/>
        <dbReference type="ChEBI" id="CHEBI:15378"/>
        <dbReference type="ChEBI" id="CHEBI:16335"/>
        <dbReference type="ChEBI" id="CHEBI:30616"/>
        <dbReference type="ChEBI" id="CHEBI:456215"/>
        <dbReference type="ChEBI" id="CHEBI:456216"/>
        <dbReference type="EC" id="2.7.1.20"/>
    </reaction>
</comment>
<evidence type="ECO:0000256" key="10">
    <source>
        <dbReference type="ARBA" id="ARBA00022679"/>
    </source>
</evidence>
<keyword evidence="23" id="KW-1185">Reference proteome</keyword>
<keyword evidence="11" id="KW-0660">Purine salvage</keyword>
<dbReference type="PANTHER" id="PTHR45769">
    <property type="entry name" value="ADENOSINE KINASE"/>
    <property type="match status" value="1"/>
</dbReference>
<dbReference type="SUPFAM" id="SSF46785">
    <property type="entry name" value="Winged helix' DNA-binding domain"/>
    <property type="match status" value="1"/>
</dbReference>
<keyword evidence="13" id="KW-0418">Kinase</keyword>
<keyword evidence="15" id="KW-0067">ATP-binding</keyword>
<evidence type="ECO:0000256" key="14">
    <source>
        <dbReference type="ARBA" id="ARBA00022790"/>
    </source>
</evidence>
<comment type="similarity">
    <text evidence="5">Belongs to the CSN4 family.</text>
</comment>
<comment type="subcellular location">
    <subcellularLocation>
        <location evidence="3">Cytoplasm</location>
    </subcellularLocation>
    <subcellularLocation>
        <location evidence="2">Nucleus</location>
    </subcellularLocation>
</comment>
<evidence type="ECO:0000256" key="19">
    <source>
        <dbReference type="ARBA" id="ARBA00068771"/>
    </source>
</evidence>
<evidence type="ECO:0000256" key="4">
    <source>
        <dbReference type="ARBA" id="ARBA00004801"/>
    </source>
</evidence>
<dbReference type="InterPro" id="IPR036388">
    <property type="entry name" value="WH-like_DNA-bd_sf"/>
</dbReference>
<evidence type="ECO:0000313" key="22">
    <source>
        <dbReference type="EMBL" id="PVD38521.1"/>
    </source>
</evidence>
<dbReference type="Pfam" id="PF00294">
    <property type="entry name" value="PfkB"/>
    <property type="match status" value="1"/>
</dbReference>
<dbReference type="PROSITE" id="PS50250">
    <property type="entry name" value="PCI"/>
    <property type="match status" value="1"/>
</dbReference>
<dbReference type="GO" id="GO:0006166">
    <property type="term" value="P:purine ribonucleoside salvage"/>
    <property type="evidence" value="ECO:0007669"/>
    <property type="project" value="UniProtKB-KW"/>
</dbReference>
<feature type="active site" description="Proton acceptor" evidence="20">
    <location>
        <position position="648"/>
    </location>
</feature>
<dbReference type="SMART" id="SM00088">
    <property type="entry name" value="PINT"/>
    <property type="match status" value="1"/>
</dbReference>
<dbReference type="GO" id="GO:0005829">
    <property type="term" value="C:cytosol"/>
    <property type="evidence" value="ECO:0007669"/>
    <property type="project" value="TreeGrafter"/>
</dbReference>
<dbReference type="InterPro" id="IPR054559">
    <property type="entry name" value="PSMD12-CSN4-like_N"/>
</dbReference>
<comment type="pathway">
    <text evidence="4">Purine metabolism; AMP biosynthesis via salvage pathway; AMP from adenosine: step 1/1.</text>
</comment>
<dbReference type="SUPFAM" id="SSF53613">
    <property type="entry name" value="Ribokinase-like"/>
    <property type="match status" value="1"/>
</dbReference>
<dbReference type="InterPro" id="IPR000717">
    <property type="entry name" value="PCI_dom"/>
</dbReference>
<evidence type="ECO:0000256" key="20">
    <source>
        <dbReference type="PIRSR" id="PIRSR601805-1"/>
    </source>
</evidence>
<proteinExistence type="inferred from homology"/>
<dbReference type="FunFam" id="3.40.1190.20:FF:000076">
    <property type="entry name" value="Adenosine kinase"/>
    <property type="match status" value="1"/>
</dbReference>
<evidence type="ECO:0000256" key="8">
    <source>
        <dbReference type="ARBA" id="ARBA00014881"/>
    </source>
</evidence>
<comment type="similarity">
    <text evidence="6">Belongs to the carbohydrate kinase PfkB family.</text>
</comment>
<dbReference type="FunFam" id="1.10.10.10:FF:000130">
    <property type="entry name" value="COP9 signalosome complex subunit 4"/>
    <property type="match status" value="1"/>
</dbReference>
<comment type="caution">
    <text evidence="22">The sequence shown here is derived from an EMBL/GenBank/DDBJ whole genome shotgun (WGS) entry which is preliminary data.</text>
</comment>
<dbReference type="InterPro" id="IPR036390">
    <property type="entry name" value="WH_DNA-bd_sf"/>
</dbReference>
<evidence type="ECO:0000256" key="13">
    <source>
        <dbReference type="ARBA" id="ARBA00022777"/>
    </source>
</evidence>
<evidence type="ECO:0000259" key="21">
    <source>
        <dbReference type="PROSITE" id="PS50250"/>
    </source>
</evidence>
<dbReference type="GO" id="GO:0006144">
    <property type="term" value="P:purine nucleobase metabolic process"/>
    <property type="evidence" value="ECO:0007669"/>
    <property type="project" value="TreeGrafter"/>
</dbReference>
<dbReference type="PRINTS" id="PR00989">
    <property type="entry name" value="ADENOKINASE"/>
</dbReference>
<evidence type="ECO:0000256" key="1">
    <source>
        <dbReference type="ARBA" id="ARBA00001946"/>
    </source>
</evidence>
<dbReference type="GO" id="GO:0005524">
    <property type="term" value="F:ATP binding"/>
    <property type="evidence" value="ECO:0007669"/>
    <property type="project" value="UniProtKB-KW"/>
</dbReference>
<evidence type="ECO:0000256" key="2">
    <source>
        <dbReference type="ARBA" id="ARBA00004123"/>
    </source>
</evidence>
<dbReference type="Gene3D" id="3.30.1110.10">
    <property type="match status" value="1"/>
</dbReference>
<reference evidence="22 23" key="1">
    <citation type="submission" date="2018-04" db="EMBL/GenBank/DDBJ databases">
        <title>The genome of golden apple snail Pomacea canaliculata provides insight into stress tolerance and invasive adaptation.</title>
        <authorList>
            <person name="Liu C."/>
            <person name="Liu B."/>
            <person name="Ren Y."/>
            <person name="Zhang Y."/>
            <person name="Wang H."/>
            <person name="Li S."/>
            <person name="Jiang F."/>
            <person name="Yin L."/>
            <person name="Zhang G."/>
            <person name="Qian W."/>
            <person name="Fan W."/>
        </authorList>
    </citation>
    <scope>NUCLEOTIDE SEQUENCE [LARGE SCALE GENOMIC DNA]</scope>
    <source>
        <strain evidence="22">SZHN2017</strain>
        <tissue evidence="22">Muscle</tissue>
    </source>
</reference>
<dbReference type="EMBL" id="PZQS01000001">
    <property type="protein sequence ID" value="PVD38521.1"/>
    <property type="molecule type" value="Genomic_DNA"/>
</dbReference>
<evidence type="ECO:0000256" key="7">
    <source>
        <dbReference type="ARBA" id="ARBA00012119"/>
    </source>
</evidence>
<dbReference type="GO" id="GO:0008180">
    <property type="term" value="C:COP9 signalosome"/>
    <property type="evidence" value="ECO:0007669"/>
    <property type="project" value="UniProtKB-KW"/>
</dbReference>
<sequence length="696" mass="77767">MAGNIRQHLAQLASLSHSGGSHKDVTEKYKTILQGVIKAGGEELVPSLQAFVEALVNENVSLVISRQILSDFTSQLEHLTDPVAKSIAHFTLDKIHTRVISFEEQVAAIRQHLANIYEREQNWREAASVLVGIPLETGQKQYSTDYKLETYLKIARLYLEDDDAVQAEAYINRASLLQAETKNEELQIHYKACYARVLDFRRKFIEAAQRYNELSYKTIVAEGERLTALKNALICTILASAGKYIMSRMLATLFKDERCQQLPAFNILEKMYLDRIIRSSDLHEFEGLLLPHQKALTADGSTIVDRAVIEHNLLSASKLYNNISFSELGALLEIPPAKAEKIASQMITEGRMNGYVDQIDSTVHFEEGILLAFGNPLLDISVNDESCHLLSKYDLKRNNAILAEDKHLPLYDEMVIQYSDKVQYIPGGATLNTVRVIQWILQQPKVTTYFGCISDDKNGAILKKHAEEEGVNVQFQFTHEQPTGTCAVLCVGNDRSLVANLGAANCFKEEFLDQPSNWKLVEKAQFYYSAGFPLTVSPKSMLRLAHHAYACGKTYCLNLSAPFLCSVFKDPMMELLPYVDFLFGNELITDRKEITLKMAAWPKKAGTRTVVITQGEGPVLVARGGELTEYPVSRVPENEIVDTNGAGDAFVGGFLAQLIRGKSIDDCVRCGMYCGDYIIRQSGCTLPTKPTFQSES</sequence>
<evidence type="ECO:0000313" key="23">
    <source>
        <dbReference type="Proteomes" id="UP000245119"/>
    </source>
</evidence>
<name>A0A2T7PYM6_POMCA</name>
<dbReference type="PROSITE" id="PS00584">
    <property type="entry name" value="PFKB_KINASES_2"/>
    <property type="match status" value="1"/>
</dbReference>
<dbReference type="Gene3D" id="1.10.10.10">
    <property type="entry name" value="Winged helix-like DNA-binding domain superfamily/Winged helix DNA-binding domain"/>
    <property type="match status" value="1"/>
</dbReference>
<evidence type="ECO:0000256" key="18">
    <source>
        <dbReference type="ARBA" id="ARBA00051362"/>
    </source>
</evidence>
<keyword evidence="14" id="KW-0736">Signalosome</keyword>
<evidence type="ECO:0000256" key="3">
    <source>
        <dbReference type="ARBA" id="ARBA00004496"/>
    </source>
</evidence>
<dbReference type="GO" id="GO:0044209">
    <property type="term" value="P:AMP salvage"/>
    <property type="evidence" value="ECO:0007669"/>
    <property type="project" value="UniProtKB-UniPathway"/>
</dbReference>
<dbReference type="Pfam" id="PF01399">
    <property type="entry name" value="PCI"/>
    <property type="match status" value="1"/>
</dbReference>
<keyword evidence="17" id="KW-0539">Nucleus</keyword>
<evidence type="ECO:0000256" key="5">
    <source>
        <dbReference type="ARBA" id="ARBA00010417"/>
    </source>
</evidence>
<dbReference type="OrthoDB" id="295656at2759"/>
<keyword evidence="10" id="KW-0808">Transferase</keyword>
<feature type="domain" description="PCI" evidence="21">
    <location>
        <begin position="200"/>
        <end position="370"/>
    </location>
</feature>
<evidence type="ECO:0000256" key="6">
    <source>
        <dbReference type="ARBA" id="ARBA00010688"/>
    </source>
</evidence>
<dbReference type="InterPro" id="IPR011611">
    <property type="entry name" value="PfkB_dom"/>
</dbReference>
<gene>
    <name evidence="22" type="ORF">C0Q70_01136</name>
</gene>
<evidence type="ECO:0000256" key="12">
    <source>
        <dbReference type="ARBA" id="ARBA00022741"/>
    </source>
</evidence>
<evidence type="ECO:0000256" key="11">
    <source>
        <dbReference type="ARBA" id="ARBA00022726"/>
    </source>
</evidence>
<evidence type="ECO:0000256" key="9">
    <source>
        <dbReference type="ARBA" id="ARBA00022490"/>
    </source>
</evidence>
<evidence type="ECO:0000256" key="16">
    <source>
        <dbReference type="ARBA" id="ARBA00022842"/>
    </source>
</evidence>
<dbReference type="PANTHER" id="PTHR45769:SF3">
    <property type="entry name" value="ADENOSINE KINASE"/>
    <property type="match status" value="1"/>
</dbReference>
<dbReference type="AlphaFoldDB" id="A0A2T7PYM6"/>
<dbReference type="GO" id="GO:0004001">
    <property type="term" value="F:adenosine kinase activity"/>
    <property type="evidence" value="ECO:0007669"/>
    <property type="project" value="UniProtKB-EC"/>
</dbReference>
<evidence type="ECO:0000256" key="17">
    <source>
        <dbReference type="ARBA" id="ARBA00023242"/>
    </source>
</evidence>
<dbReference type="InterPro" id="IPR029056">
    <property type="entry name" value="Ribokinase-like"/>
</dbReference>
<dbReference type="STRING" id="400727.A0A2T7PYM6"/>
<keyword evidence="9" id="KW-0963">Cytoplasm</keyword>
<dbReference type="UniPathway" id="UPA00588">
    <property type="reaction ID" value="UER00659"/>
</dbReference>
<dbReference type="InterPro" id="IPR001805">
    <property type="entry name" value="Adenokinase"/>
</dbReference>
<dbReference type="CDD" id="cd01168">
    <property type="entry name" value="adenosine_kinase"/>
    <property type="match status" value="1"/>
</dbReference>
<dbReference type="Pfam" id="PF22241">
    <property type="entry name" value="PSMD12-CSN4_N"/>
    <property type="match status" value="1"/>
</dbReference>
<protein>
    <recommendedName>
        <fullName evidence="19">Adenosine kinase</fullName>
        <ecNumber evidence="7">2.7.1.20</ecNumber>
    </recommendedName>
    <alternativeName>
        <fullName evidence="8">COP9 signalosome complex subunit 4</fullName>
    </alternativeName>
</protein>
<dbReference type="EC" id="2.7.1.20" evidence="7"/>
<keyword evidence="12" id="KW-0547">Nucleotide-binding</keyword>
<dbReference type="Gene3D" id="3.40.1190.20">
    <property type="match status" value="1"/>
</dbReference>
<comment type="cofactor">
    <cofactor evidence="1">
        <name>Mg(2+)</name>
        <dbReference type="ChEBI" id="CHEBI:18420"/>
    </cofactor>
</comment>